<feature type="coiled-coil region" evidence="1">
    <location>
        <begin position="627"/>
        <end position="654"/>
    </location>
</feature>
<evidence type="ECO:0000313" key="3">
    <source>
        <dbReference type="EMBL" id="MSS38619.1"/>
    </source>
</evidence>
<dbReference type="Gene3D" id="3.40.1710.10">
    <property type="entry name" value="abc type-2 transporter like domain"/>
    <property type="match status" value="1"/>
</dbReference>
<protein>
    <recommendedName>
        <fullName evidence="5">Type VII secretion protein EsaA</fullName>
    </recommendedName>
</protein>
<gene>
    <name evidence="3" type="ORF">FYJ39_19420</name>
</gene>
<keyword evidence="4" id="KW-1185">Reference proteome</keyword>
<feature type="transmembrane region" description="Helical" evidence="2">
    <location>
        <begin position="7"/>
        <end position="27"/>
    </location>
</feature>
<keyword evidence="1" id="KW-0175">Coiled coil</keyword>
<comment type="caution">
    <text evidence="3">The sequence shown here is derived from an EMBL/GenBank/DDBJ whole genome shotgun (WGS) entry which is preliminary data.</text>
</comment>
<name>A0A7X2TE09_9CLOT</name>
<keyword evidence="2" id="KW-1133">Transmembrane helix</keyword>
<reference evidence="3 4" key="1">
    <citation type="submission" date="2019-08" db="EMBL/GenBank/DDBJ databases">
        <title>In-depth cultivation of the pig gut microbiome towards novel bacterial diversity and tailored functional studies.</title>
        <authorList>
            <person name="Wylensek D."/>
            <person name="Hitch T.C.A."/>
            <person name="Clavel T."/>
        </authorList>
    </citation>
    <scope>NUCLEOTIDE SEQUENCE [LARGE SCALE GENOMIC DNA]</scope>
    <source>
        <strain evidence="3 4">WCA-389-WT-23D1</strain>
    </source>
</reference>
<dbReference type="RefSeq" id="WP_154474008.1">
    <property type="nucleotide sequence ID" value="NZ_VUMD01000031.1"/>
</dbReference>
<proteinExistence type="predicted"/>
<evidence type="ECO:0000256" key="1">
    <source>
        <dbReference type="SAM" id="Coils"/>
    </source>
</evidence>
<evidence type="ECO:0000313" key="4">
    <source>
        <dbReference type="Proteomes" id="UP000429958"/>
    </source>
</evidence>
<feature type="transmembrane region" description="Helical" evidence="2">
    <location>
        <begin position="706"/>
        <end position="725"/>
    </location>
</feature>
<evidence type="ECO:0008006" key="5">
    <source>
        <dbReference type="Google" id="ProtNLM"/>
    </source>
</evidence>
<sequence>MTVYMKKLISLVGILGIGFLLIFYAGIQIGRKREESPAIVKEITQTVAVVNMDQGIKLDQGIINYGNQMLNITNQHFYSTSLEDARSGIENGKFAAYIIVPANFSEKVWSINTNPEKSILEYAINPNLQENIIFDVLSDIKGFEMTLNTDISYLYLYSILQEFHSGQTSAELIMKNDKKDLENLNAIIPEQLLQPLVFVELQPVGDYPADTDLYDRYQRINGIMEEMGNQYDTYISWAKQDLRDILDKGQIVTTAIEGLRVTVSDIDLLKDEDGNPLYDEGKEVFFQKLADYNLALAEERAVLTEKFEWLARCDSISTPSEAAPTEATPSEADKNTWLDEIRAEHERQRDEYNQCLKAWRESFDYSMLATPSTPSEAISSEATPSETVPPEYEREWLINRDYNVATLALDKIYERLEADLEELSLDEDQLDEVLRTVWQIHNDEEIVRPSVASASNAYPVSGNPDADLYVREFLDSTPLYEGALSDKLDLISGQIVAFSSGQIEYLAERSFIPLEGLTQLFENVFIGKLDNQEIYLQEILGKNSDKFEEAFDDFIKELQSYTPLQSRDEDILNHFQSGIRENISGIQDDVNEKAKADREYINTLEENQNKDITSLQESLELSYEGTAKNLKEVLNHAKYNREQLNQENQDLLSDFTKKLPYTRNGSVAATKTYDVIANPVVFQEKTIKKKLPLVMNEREAHTGSEWIWGVLIAFIVLLSFQNVYLRKKNKRLKEDSER</sequence>
<evidence type="ECO:0000256" key="2">
    <source>
        <dbReference type="SAM" id="Phobius"/>
    </source>
</evidence>
<dbReference type="EMBL" id="VUMD01000031">
    <property type="protein sequence ID" value="MSS38619.1"/>
    <property type="molecule type" value="Genomic_DNA"/>
</dbReference>
<dbReference type="AlphaFoldDB" id="A0A7X2TE09"/>
<dbReference type="Proteomes" id="UP000429958">
    <property type="component" value="Unassembled WGS sequence"/>
</dbReference>
<accession>A0A7X2TE09</accession>
<keyword evidence="2" id="KW-0812">Transmembrane</keyword>
<keyword evidence="2" id="KW-0472">Membrane</keyword>
<organism evidence="3 4">
    <name type="scientific">Clostridium porci</name>
    <dbReference type="NCBI Taxonomy" id="2605778"/>
    <lineage>
        <taxon>Bacteria</taxon>
        <taxon>Bacillati</taxon>
        <taxon>Bacillota</taxon>
        <taxon>Clostridia</taxon>
        <taxon>Eubacteriales</taxon>
        <taxon>Clostridiaceae</taxon>
        <taxon>Clostridium</taxon>
    </lineage>
</organism>